<dbReference type="RefSeq" id="XP_018384286.1">
    <property type="nucleotide sequence ID" value="XM_018523627.1"/>
</dbReference>
<proteinExistence type="inferred from homology"/>
<dbReference type="PRINTS" id="PR00080">
    <property type="entry name" value="SDRFAMILY"/>
</dbReference>
<sequence length="915" mass="100933">MSLTAPPVPEVFPIYSDLKGKVALITGIGQVGPRDSPFWGNGAAVARLLSRNGVSIFGCDLNKDAAERTKERLLEETGDAVVDVVAADVTKSSDVEALVAAVMARHNRIDILINNVGQTTSGNPATMSETIWTRQIDVNLTSVYRLCHHVLPIMQKQGSGNIVNNASITALRYIGKHQIAYASAKAGVIRFTKALGVMYGKDNIRCNCVVPGLMYTPLVDNFAKSKDEGDQEAARRILDHNCPMGWMGTGMDVANAVAWLNSAASRYVTSHELVVDGGITESTGTGSYRAATCSNNQHFSNIEAMPSVSRGLRTSTGCSTCRKRRVKCDETRPICQNCIRVNRQCKFVEKRNAASRLQRSNTCAIIRPRTISEFSPSPAYDQGDLGVLNYSGIPTPEDEPQLVDCQETSDHGLSIDNLFLDNSLFSFENVSLPNFDITEWYDLLAKDAIDKLDENKHTAHWKYDFESLSTRQIPQPPVSGDPCLSLHDDADSHIHDRPTPSGRPWNGRERIELKQEELQFFTHYIDFVAPILDLFDPLAHFAKVVPDLAFSNEGLLNSLLAVGACHLALWKPCEPVGEAGPEQVPISPTSKSCGPSRTTRAASHYYHETLRYLSQNIEHADYRQSDEILATAVMVSTYGMFDSKSDYSNWDRHLRRAFWIQRDSGVSGESSNGLQRAVWCAWLRQDIWAAFCTGRPTLTLHQPNTPLASLSPDALHQRIIYLTAKCVQYAATPKKSNIVGYIEAGETLMRMLDAWKRILPFSFQPVPIIASAESAQGSPVDKDRILPIWIHPPANAAAMQLYHFARILTVLTQPSMGGLNTYRARSKLLRESTSAICGIAVAQQTRNLPNAFVSFQAVHADTEAQSEVLGILDELRSTSKHPHTSILDSLIEVWDRVISEDGLATSMHLAIDGQA</sequence>
<keyword evidence="3" id="KW-0539">Nucleus</keyword>
<dbReference type="PROSITE" id="PS50048">
    <property type="entry name" value="ZN2_CY6_FUNGAL_2"/>
    <property type="match status" value="1"/>
</dbReference>
<dbReference type="CDD" id="cd05233">
    <property type="entry name" value="SDR_c"/>
    <property type="match status" value="1"/>
</dbReference>
<gene>
    <name evidence="6" type="ORF">CC77DRAFT_1010104</name>
</gene>
<dbReference type="InterPro" id="IPR036291">
    <property type="entry name" value="NAD(P)-bd_dom_sf"/>
</dbReference>
<dbReference type="SMART" id="SM00066">
    <property type="entry name" value="GAL4"/>
    <property type="match status" value="1"/>
</dbReference>
<evidence type="ECO:0000259" key="5">
    <source>
        <dbReference type="PROSITE" id="PS50048"/>
    </source>
</evidence>
<dbReference type="Pfam" id="PF13561">
    <property type="entry name" value="adh_short_C2"/>
    <property type="match status" value="1"/>
</dbReference>
<protein>
    <recommendedName>
        <fullName evidence="5">Zn(2)-C6 fungal-type domain-containing protein</fullName>
    </recommendedName>
</protein>
<feature type="region of interest" description="Disordered" evidence="4">
    <location>
        <begin position="487"/>
        <end position="507"/>
    </location>
</feature>
<organism evidence="6 7">
    <name type="scientific">Alternaria alternata</name>
    <name type="common">Alternaria rot fungus</name>
    <name type="synonym">Torula alternata</name>
    <dbReference type="NCBI Taxonomy" id="5599"/>
    <lineage>
        <taxon>Eukaryota</taxon>
        <taxon>Fungi</taxon>
        <taxon>Dikarya</taxon>
        <taxon>Ascomycota</taxon>
        <taxon>Pezizomycotina</taxon>
        <taxon>Dothideomycetes</taxon>
        <taxon>Pleosporomycetidae</taxon>
        <taxon>Pleosporales</taxon>
        <taxon>Pleosporineae</taxon>
        <taxon>Pleosporaceae</taxon>
        <taxon>Alternaria</taxon>
        <taxon>Alternaria sect. Alternaria</taxon>
        <taxon>Alternaria alternata complex</taxon>
    </lineage>
</organism>
<evidence type="ECO:0000313" key="6">
    <source>
        <dbReference type="EMBL" id="OAG18865.1"/>
    </source>
</evidence>
<dbReference type="GO" id="GO:0016616">
    <property type="term" value="F:oxidoreductase activity, acting on the CH-OH group of donors, NAD or NADP as acceptor"/>
    <property type="evidence" value="ECO:0007669"/>
    <property type="project" value="TreeGrafter"/>
</dbReference>
<dbReference type="GeneID" id="29109221"/>
<dbReference type="Pfam" id="PF00172">
    <property type="entry name" value="Zn_clus"/>
    <property type="match status" value="1"/>
</dbReference>
<dbReference type="SUPFAM" id="SSF57701">
    <property type="entry name" value="Zn2/Cys6 DNA-binding domain"/>
    <property type="match status" value="1"/>
</dbReference>
<dbReference type="KEGG" id="aalt:CC77DRAFT_1010104"/>
<dbReference type="PANTHER" id="PTHR42760">
    <property type="entry name" value="SHORT-CHAIN DEHYDROGENASES/REDUCTASES FAMILY MEMBER"/>
    <property type="match status" value="1"/>
</dbReference>
<dbReference type="PROSITE" id="PS00061">
    <property type="entry name" value="ADH_SHORT"/>
    <property type="match status" value="1"/>
</dbReference>
<dbReference type="AlphaFoldDB" id="A0A177DGJ2"/>
<accession>A0A177DGJ2</accession>
<dbReference type="InterPro" id="IPR002347">
    <property type="entry name" value="SDR_fam"/>
</dbReference>
<dbReference type="InterPro" id="IPR021858">
    <property type="entry name" value="Fun_TF"/>
</dbReference>
<keyword evidence="2" id="KW-0521">NADP</keyword>
<dbReference type="PRINTS" id="PR00081">
    <property type="entry name" value="GDHRDH"/>
</dbReference>
<feature type="compositionally biased region" description="Basic and acidic residues" evidence="4">
    <location>
        <begin position="487"/>
        <end position="498"/>
    </location>
</feature>
<evidence type="ECO:0000256" key="2">
    <source>
        <dbReference type="ARBA" id="ARBA00022857"/>
    </source>
</evidence>
<dbReference type="InterPro" id="IPR001138">
    <property type="entry name" value="Zn2Cys6_DnaBD"/>
</dbReference>
<evidence type="ECO:0000256" key="4">
    <source>
        <dbReference type="SAM" id="MobiDB-lite"/>
    </source>
</evidence>
<dbReference type="CDD" id="cd12148">
    <property type="entry name" value="fungal_TF_MHR"/>
    <property type="match status" value="1"/>
</dbReference>
<dbReference type="InterPro" id="IPR020904">
    <property type="entry name" value="Sc_DH/Rdtase_CS"/>
</dbReference>
<dbReference type="Pfam" id="PF11951">
    <property type="entry name" value="Fungal_trans_2"/>
    <property type="match status" value="1"/>
</dbReference>
<dbReference type="CDD" id="cd00067">
    <property type="entry name" value="GAL4"/>
    <property type="match status" value="1"/>
</dbReference>
<dbReference type="Gene3D" id="4.10.240.10">
    <property type="entry name" value="Zn(2)-C6 fungal-type DNA-binding domain"/>
    <property type="match status" value="1"/>
</dbReference>
<evidence type="ECO:0000313" key="7">
    <source>
        <dbReference type="Proteomes" id="UP000077248"/>
    </source>
</evidence>
<keyword evidence="7" id="KW-1185">Reference proteome</keyword>
<reference evidence="6 7" key="1">
    <citation type="submission" date="2016-05" db="EMBL/GenBank/DDBJ databases">
        <title>Comparative analysis of secretome profiles of manganese(II)-oxidizing ascomycete fungi.</title>
        <authorList>
            <consortium name="DOE Joint Genome Institute"/>
            <person name="Zeiner C.A."/>
            <person name="Purvine S.O."/>
            <person name="Zink E.M."/>
            <person name="Wu S."/>
            <person name="Pasa-Tolic L."/>
            <person name="Chaput D.L."/>
            <person name="Haridas S."/>
            <person name="Grigoriev I.V."/>
            <person name="Santelli C.M."/>
            <person name="Hansel C.M."/>
        </authorList>
    </citation>
    <scope>NUCLEOTIDE SEQUENCE [LARGE SCALE GENOMIC DNA]</scope>
    <source>
        <strain evidence="6 7">SRC1lrK2f</strain>
    </source>
</reference>
<name>A0A177DGJ2_ALTAL</name>
<comment type="similarity">
    <text evidence="1">Belongs to the short-chain dehydrogenases/reductases (SDR) family.</text>
</comment>
<dbReference type="GO" id="GO:0000981">
    <property type="term" value="F:DNA-binding transcription factor activity, RNA polymerase II-specific"/>
    <property type="evidence" value="ECO:0007669"/>
    <property type="project" value="InterPro"/>
</dbReference>
<dbReference type="Proteomes" id="UP000077248">
    <property type="component" value="Unassembled WGS sequence"/>
</dbReference>
<dbReference type="VEuPathDB" id="FungiDB:CC77DRAFT_1010104"/>
<dbReference type="EMBL" id="KV441482">
    <property type="protein sequence ID" value="OAG18865.1"/>
    <property type="molecule type" value="Genomic_DNA"/>
</dbReference>
<dbReference type="SUPFAM" id="SSF51735">
    <property type="entry name" value="NAD(P)-binding Rossmann-fold domains"/>
    <property type="match status" value="1"/>
</dbReference>
<dbReference type="GO" id="GO:0008270">
    <property type="term" value="F:zinc ion binding"/>
    <property type="evidence" value="ECO:0007669"/>
    <property type="project" value="InterPro"/>
</dbReference>
<feature type="domain" description="Zn(2)-C6 fungal-type" evidence="5">
    <location>
        <begin position="317"/>
        <end position="347"/>
    </location>
</feature>
<dbReference type="InterPro" id="IPR036864">
    <property type="entry name" value="Zn2-C6_fun-type_DNA-bd_sf"/>
</dbReference>
<dbReference type="FunFam" id="3.40.50.720:FF:000084">
    <property type="entry name" value="Short-chain dehydrogenase reductase"/>
    <property type="match status" value="1"/>
</dbReference>
<dbReference type="Gene3D" id="3.40.50.720">
    <property type="entry name" value="NAD(P)-binding Rossmann-like Domain"/>
    <property type="match status" value="1"/>
</dbReference>
<evidence type="ECO:0000256" key="3">
    <source>
        <dbReference type="ARBA" id="ARBA00023242"/>
    </source>
</evidence>
<dbReference type="PROSITE" id="PS00463">
    <property type="entry name" value="ZN2_CY6_FUNGAL_1"/>
    <property type="match status" value="1"/>
</dbReference>
<evidence type="ECO:0000256" key="1">
    <source>
        <dbReference type="ARBA" id="ARBA00006484"/>
    </source>
</evidence>